<organism evidence="2 3">
    <name type="scientific">Anaeromicropila herbilytica</name>
    <dbReference type="NCBI Taxonomy" id="2785025"/>
    <lineage>
        <taxon>Bacteria</taxon>
        <taxon>Bacillati</taxon>
        <taxon>Bacillota</taxon>
        <taxon>Clostridia</taxon>
        <taxon>Lachnospirales</taxon>
        <taxon>Lachnospiraceae</taxon>
        <taxon>Anaeromicropila</taxon>
    </lineage>
</organism>
<dbReference type="PANTHER" id="PTHR46438">
    <property type="entry name" value="ALPHA/BETA-HYDROLASES SUPERFAMILY PROTEIN"/>
    <property type="match status" value="1"/>
</dbReference>
<sequence length="317" mass="36858">MNKKKKFSLILLISCLSVMITYFINKMIFLLSTLKETLYSDNSNYYNWRFGKVFYTKKGIGTPILLIHDLNCTSSDYEWKEIIGELSKTHSVYTIDLIGCGRSEKPKMIYTNYLYVQLISDFIKNVIKQKTNIIATGKSVSPIIMACYSDSQLFNNLLFINPEDISLSNKLPKAKNRLLKYLIDFPLIGTSIYNYLFSKIKIRQTFYSEYFSNTKKIKNKYISAYHEAAHYGGPSSRYLYTSISCHYTNINIVHALKEINNSIYMIGGMDMDHIESIFDEYVNYNSSIETLLIPNTKYLPQLEDKYEVLTICDIFFS</sequence>
<dbReference type="Proteomes" id="UP000595897">
    <property type="component" value="Chromosome"/>
</dbReference>
<feature type="transmembrane region" description="Helical" evidence="1">
    <location>
        <begin position="7"/>
        <end position="24"/>
    </location>
</feature>
<proteinExistence type="predicted"/>
<keyword evidence="1" id="KW-0472">Membrane</keyword>
<dbReference type="EMBL" id="AP024169">
    <property type="protein sequence ID" value="BCN33020.1"/>
    <property type="molecule type" value="Genomic_DNA"/>
</dbReference>
<reference evidence="2 3" key="1">
    <citation type="submission" date="2020-11" db="EMBL/GenBank/DDBJ databases">
        <title>Draft genome sequencing of a Lachnospiraceae strain isolated from anoxic soil subjected to BSD treatment.</title>
        <authorList>
            <person name="Uek A."/>
            <person name="Tonouchi A."/>
        </authorList>
    </citation>
    <scope>NUCLEOTIDE SEQUENCE [LARGE SCALE GENOMIC DNA]</scope>
    <source>
        <strain evidence="2 3">TB5</strain>
    </source>
</reference>
<protein>
    <recommendedName>
        <fullName evidence="4">Alpha/beta hydrolase</fullName>
    </recommendedName>
</protein>
<evidence type="ECO:0000313" key="3">
    <source>
        <dbReference type="Proteomes" id="UP000595897"/>
    </source>
</evidence>
<dbReference type="AlphaFoldDB" id="A0A7R7EQQ6"/>
<evidence type="ECO:0000313" key="2">
    <source>
        <dbReference type="EMBL" id="BCN33020.1"/>
    </source>
</evidence>
<keyword evidence="1" id="KW-1133">Transmembrane helix</keyword>
<dbReference type="InterPro" id="IPR029058">
    <property type="entry name" value="AB_hydrolase_fold"/>
</dbReference>
<evidence type="ECO:0008006" key="4">
    <source>
        <dbReference type="Google" id="ProtNLM"/>
    </source>
</evidence>
<accession>A0A7R7EQQ6</accession>
<keyword evidence="3" id="KW-1185">Reference proteome</keyword>
<keyword evidence="1" id="KW-0812">Transmembrane</keyword>
<dbReference type="RefSeq" id="WP_271714013.1">
    <property type="nucleotide sequence ID" value="NZ_AP024169.1"/>
</dbReference>
<dbReference type="KEGG" id="ahb:bsdtb5_43150"/>
<evidence type="ECO:0000256" key="1">
    <source>
        <dbReference type="SAM" id="Phobius"/>
    </source>
</evidence>
<gene>
    <name evidence="2" type="ORF">bsdtb5_43150</name>
</gene>
<name>A0A7R7EQQ6_9FIRM</name>
<dbReference type="PANTHER" id="PTHR46438:SF2">
    <property type="entry name" value="ALPHA_BETA-HYDROLASES SUPERFAMILY PROTEIN"/>
    <property type="match status" value="1"/>
</dbReference>
<dbReference type="Gene3D" id="3.40.50.1820">
    <property type="entry name" value="alpha/beta hydrolase"/>
    <property type="match status" value="1"/>
</dbReference>
<dbReference type="SUPFAM" id="SSF53474">
    <property type="entry name" value="alpha/beta-Hydrolases"/>
    <property type="match status" value="1"/>
</dbReference>